<organism evidence="1">
    <name type="scientific">Arundo donax</name>
    <name type="common">Giant reed</name>
    <name type="synonym">Donax arundinaceus</name>
    <dbReference type="NCBI Taxonomy" id="35708"/>
    <lineage>
        <taxon>Eukaryota</taxon>
        <taxon>Viridiplantae</taxon>
        <taxon>Streptophyta</taxon>
        <taxon>Embryophyta</taxon>
        <taxon>Tracheophyta</taxon>
        <taxon>Spermatophyta</taxon>
        <taxon>Magnoliopsida</taxon>
        <taxon>Liliopsida</taxon>
        <taxon>Poales</taxon>
        <taxon>Poaceae</taxon>
        <taxon>PACMAD clade</taxon>
        <taxon>Arundinoideae</taxon>
        <taxon>Arundineae</taxon>
        <taxon>Arundo</taxon>
    </lineage>
</organism>
<evidence type="ECO:0000313" key="1">
    <source>
        <dbReference type="EMBL" id="JAD22253.1"/>
    </source>
</evidence>
<proteinExistence type="predicted"/>
<accession>A0A0A8YA68</accession>
<dbReference type="EMBL" id="GBRH01275642">
    <property type="protein sequence ID" value="JAD22253.1"/>
    <property type="molecule type" value="Transcribed_RNA"/>
</dbReference>
<reference evidence="1" key="2">
    <citation type="journal article" date="2015" name="Data Brief">
        <title>Shoot transcriptome of the giant reed, Arundo donax.</title>
        <authorList>
            <person name="Barrero R.A."/>
            <person name="Guerrero F.D."/>
            <person name="Moolhuijzen P."/>
            <person name="Goolsby J.A."/>
            <person name="Tidwell J."/>
            <person name="Bellgard S.E."/>
            <person name="Bellgard M.I."/>
        </authorList>
    </citation>
    <scope>NUCLEOTIDE SEQUENCE</scope>
    <source>
        <tissue evidence="1">Shoot tissue taken approximately 20 cm above the soil surface</tissue>
    </source>
</reference>
<protein>
    <submittedName>
        <fullName evidence="1">Uncharacterized protein</fullName>
    </submittedName>
</protein>
<sequence>MVGSQCHEGLAAEKLFPQLDYSLQPLNREHSV</sequence>
<dbReference type="AlphaFoldDB" id="A0A0A8YA68"/>
<name>A0A0A8YA68_ARUDO</name>
<reference evidence="1" key="1">
    <citation type="submission" date="2014-09" db="EMBL/GenBank/DDBJ databases">
        <authorList>
            <person name="Magalhaes I.L.F."/>
            <person name="Oliveira U."/>
            <person name="Santos F.R."/>
            <person name="Vidigal T.H.D.A."/>
            <person name="Brescovit A.D."/>
            <person name="Santos A.J."/>
        </authorList>
    </citation>
    <scope>NUCLEOTIDE SEQUENCE</scope>
    <source>
        <tissue evidence="1">Shoot tissue taken approximately 20 cm above the soil surface</tissue>
    </source>
</reference>